<evidence type="ECO:0000313" key="2">
    <source>
        <dbReference type="EMBL" id="BBH93654.1"/>
    </source>
</evidence>
<dbReference type="CDD" id="cd02440">
    <property type="entry name" value="AdoMet_MTases"/>
    <property type="match status" value="1"/>
</dbReference>
<protein>
    <recommendedName>
        <fullName evidence="1">Methyltransferase domain-containing protein</fullName>
    </recommendedName>
</protein>
<dbReference type="AlphaFoldDB" id="A0A455T6U1"/>
<name>A0A455T6U1_9CHLR</name>
<organism evidence="2">
    <name type="scientific">Thermogemmatispora argillosa</name>
    <dbReference type="NCBI Taxonomy" id="2045280"/>
    <lineage>
        <taxon>Bacteria</taxon>
        <taxon>Bacillati</taxon>
        <taxon>Chloroflexota</taxon>
        <taxon>Ktedonobacteria</taxon>
        <taxon>Thermogemmatisporales</taxon>
        <taxon>Thermogemmatisporaceae</taxon>
        <taxon>Thermogemmatispora</taxon>
    </lineage>
</organism>
<evidence type="ECO:0000259" key="1">
    <source>
        <dbReference type="Pfam" id="PF13649"/>
    </source>
</evidence>
<reference evidence="2" key="1">
    <citation type="submission" date="2018-12" db="EMBL/GenBank/DDBJ databases">
        <title>Novel natural products biosynthetic potential of the class Ktedonobacteria.</title>
        <authorList>
            <person name="Zheng Y."/>
            <person name="Saitou A."/>
            <person name="Wang C.M."/>
            <person name="Toyoda A."/>
            <person name="Minakuchi Y."/>
            <person name="Sekiguchi Y."/>
            <person name="Ueda K."/>
            <person name="Takano H."/>
            <person name="Sakai Y."/>
            <person name="Yokota A."/>
            <person name="Yabe S."/>
        </authorList>
    </citation>
    <scope>NUCLEOTIDE SEQUENCE</scope>
    <source>
        <strain evidence="2">A3-2</strain>
    </source>
</reference>
<sequence>MLIDLQQVETLSHESGTYIIDAENTAELARLLHHGQLATQAMGGLLPELTDVSGLQDVLDVACGPGGWALELAETYRHMRVVGIDISQRMIEFARTLAATQQLTNVSFQVMDALKPLAFKDESFDLINARFISTFMPARCWPAFLQECMRICRPGGIIRLTEADLPICNKPACEELSLLLALGLTRAGYTFSEARRHLDVLPMLERLLREAGCVSIQMRACAESISAGTPRYEDWYQNGLVSLKLLEPFYLKVVGLSREAFNRLYEQARAEAADESFCGLQFFLTVWGHKPRR</sequence>
<dbReference type="SUPFAM" id="SSF53335">
    <property type="entry name" value="S-adenosyl-L-methionine-dependent methyltransferases"/>
    <property type="match status" value="1"/>
</dbReference>
<gene>
    <name evidence="2" type="ORF">KTA_18530</name>
</gene>
<dbReference type="InterPro" id="IPR041698">
    <property type="entry name" value="Methyltransf_25"/>
</dbReference>
<dbReference type="Gene3D" id="3.40.50.150">
    <property type="entry name" value="Vaccinia Virus protein VP39"/>
    <property type="match status" value="1"/>
</dbReference>
<dbReference type="PANTHER" id="PTHR43591:SF24">
    <property type="entry name" value="2-METHOXY-6-POLYPRENYL-1,4-BENZOQUINOL METHYLASE, MITOCHONDRIAL"/>
    <property type="match status" value="1"/>
</dbReference>
<feature type="domain" description="Methyltransferase" evidence="1">
    <location>
        <begin position="58"/>
        <end position="156"/>
    </location>
</feature>
<dbReference type="PANTHER" id="PTHR43591">
    <property type="entry name" value="METHYLTRANSFERASE"/>
    <property type="match status" value="1"/>
</dbReference>
<dbReference type="Pfam" id="PF13649">
    <property type="entry name" value="Methyltransf_25"/>
    <property type="match status" value="1"/>
</dbReference>
<proteinExistence type="predicted"/>
<dbReference type="InterPro" id="IPR029063">
    <property type="entry name" value="SAM-dependent_MTases_sf"/>
</dbReference>
<dbReference type="GO" id="GO:0008168">
    <property type="term" value="F:methyltransferase activity"/>
    <property type="evidence" value="ECO:0007669"/>
    <property type="project" value="TreeGrafter"/>
</dbReference>
<accession>A0A455T6U1</accession>
<dbReference type="EMBL" id="AP019377">
    <property type="protein sequence ID" value="BBH93654.1"/>
    <property type="molecule type" value="Genomic_DNA"/>
</dbReference>